<evidence type="ECO:0000256" key="1">
    <source>
        <dbReference type="SAM" id="MobiDB-lite"/>
    </source>
</evidence>
<organism evidence="2 3">
    <name type="scientific">Mycena chlorophos</name>
    <name type="common">Agaric fungus</name>
    <name type="synonym">Agaricus chlorophos</name>
    <dbReference type="NCBI Taxonomy" id="658473"/>
    <lineage>
        <taxon>Eukaryota</taxon>
        <taxon>Fungi</taxon>
        <taxon>Dikarya</taxon>
        <taxon>Basidiomycota</taxon>
        <taxon>Agaricomycotina</taxon>
        <taxon>Agaricomycetes</taxon>
        <taxon>Agaricomycetidae</taxon>
        <taxon>Agaricales</taxon>
        <taxon>Marasmiineae</taxon>
        <taxon>Mycenaceae</taxon>
        <taxon>Mycena</taxon>
    </lineage>
</organism>
<evidence type="ECO:0000313" key="3">
    <source>
        <dbReference type="Proteomes" id="UP000815677"/>
    </source>
</evidence>
<feature type="region of interest" description="Disordered" evidence="1">
    <location>
        <begin position="247"/>
        <end position="275"/>
    </location>
</feature>
<feature type="compositionally biased region" description="Polar residues" evidence="1">
    <location>
        <begin position="252"/>
        <end position="269"/>
    </location>
</feature>
<gene>
    <name evidence="2" type="ORF">MCHLO_08451</name>
</gene>
<keyword evidence="3" id="KW-1185">Reference proteome</keyword>
<evidence type="ECO:0000313" key="2">
    <source>
        <dbReference type="EMBL" id="GAT51299.1"/>
    </source>
</evidence>
<name>A0ABQ0LJL2_MYCCL</name>
<dbReference type="EMBL" id="DF847117">
    <property type="protein sequence ID" value="GAT51299.1"/>
    <property type="molecule type" value="Genomic_DNA"/>
</dbReference>
<feature type="region of interest" description="Disordered" evidence="1">
    <location>
        <begin position="1"/>
        <end position="22"/>
    </location>
</feature>
<dbReference type="Proteomes" id="UP000815677">
    <property type="component" value="Unassembled WGS sequence"/>
</dbReference>
<proteinExistence type="predicted"/>
<accession>A0ABQ0LJL2</accession>
<sequence>MSRRLFARNNEGAHTGEGTGTHWHALEYSPIGIQTHKTLQRTMNVDACQHAHAQSRSPRDFLRPRLRSSSTFSRRIRFSGPLPRRRPQQQAPAQSCTVDALVRNMRPPTLIIASHGRSRWNGPNGEEEILDKAQAVVDMVPDLEAHTIIWRDKYLSAARAGYRPAGATRSASNSPIDSWSNTMRFAQRTFSFLAYDNSSSVPCASQTAAGRSSLTLAPAPRFEQAIQVVALDGQYHRRQGSLPVVVAAPTRPGNTMNTLRVPSTQTPNGSGKMLGKRTGEEVLTAVCVDAERVKRDTDGGWRNRRRVEGLRVLDIRDPTSRAEIMAQQGRRALPSLRATLCSTFAHADDMAGDLREDGRMAPLAPRPLSLGCDCRDTSSAEISEAMMCVALCRTRICVSSARRATATSARCREWGNGTTGFTGLKTFRFG</sequence>
<protein>
    <submittedName>
        <fullName evidence="2">Uncharacterized protein</fullName>
    </submittedName>
</protein>
<reference evidence="2" key="1">
    <citation type="submission" date="2014-09" db="EMBL/GenBank/DDBJ databases">
        <title>Genome sequence of the luminous mushroom Mycena chlorophos for searching fungal bioluminescence genes.</title>
        <authorList>
            <person name="Tanaka Y."/>
            <person name="Kasuga D."/>
            <person name="Oba Y."/>
            <person name="Hase S."/>
            <person name="Sato K."/>
            <person name="Oba Y."/>
            <person name="Sakakibara Y."/>
        </authorList>
    </citation>
    <scope>NUCLEOTIDE SEQUENCE</scope>
</reference>